<comment type="caution">
    <text evidence="2">The sequence shown here is derived from an EMBL/GenBank/DDBJ whole genome shotgun (WGS) entry which is preliminary data.</text>
</comment>
<feature type="compositionally biased region" description="Basic residues" evidence="1">
    <location>
        <begin position="33"/>
        <end position="45"/>
    </location>
</feature>
<sequence>MRNQPIGLVFLFGFVYSRAQSNESPLKEEFAHKPGKSSRKRKKSVLKRDRSACEVKKLAQKDVVVRACSMSFLQVLCGC</sequence>
<dbReference type="AlphaFoldDB" id="A0A0M0GHQ6"/>
<feature type="region of interest" description="Disordered" evidence="1">
    <location>
        <begin position="26"/>
        <end position="45"/>
    </location>
</feature>
<keyword evidence="3" id="KW-1185">Reference proteome</keyword>
<gene>
    <name evidence="2" type="ORF">AF332_23230</name>
</gene>
<proteinExistence type="predicted"/>
<accession>A0A0M0GHQ6</accession>
<dbReference type="EMBL" id="LGUF01000007">
    <property type="protein sequence ID" value="KON89440.1"/>
    <property type="molecule type" value="Genomic_DNA"/>
</dbReference>
<evidence type="ECO:0000313" key="3">
    <source>
        <dbReference type="Proteomes" id="UP000037109"/>
    </source>
</evidence>
<organism evidence="2 3">
    <name type="scientific">Sporosarcina globispora</name>
    <name type="common">Bacillus globisporus</name>
    <dbReference type="NCBI Taxonomy" id="1459"/>
    <lineage>
        <taxon>Bacteria</taxon>
        <taxon>Bacillati</taxon>
        <taxon>Bacillota</taxon>
        <taxon>Bacilli</taxon>
        <taxon>Bacillales</taxon>
        <taxon>Caryophanaceae</taxon>
        <taxon>Sporosarcina</taxon>
    </lineage>
</organism>
<protein>
    <submittedName>
        <fullName evidence="2">Uncharacterized protein</fullName>
    </submittedName>
</protein>
<dbReference type="PATRIC" id="fig|1459.3.peg.5122"/>
<reference evidence="3" key="1">
    <citation type="submission" date="2015-07" db="EMBL/GenBank/DDBJ databases">
        <title>Fjat-10036 dsm4.</title>
        <authorList>
            <person name="Liu B."/>
            <person name="Wang J."/>
            <person name="Zhu Y."/>
            <person name="Liu G."/>
            <person name="Chen Q."/>
            <person name="Chen Z."/>
            <person name="Lan J."/>
            <person name="Che J."/>
            <person name="Ge C."/>
            <person name="Shi H."/>
            <person name="Pan Z."/>
            <person name="Liu X."/>
        </authorList>
    </citation>
    <scope>NUCLEOTIDE SEQUENCE [LARGE SCALE GENOMIC DNA]</scope>
    <source>
        <strain evidence="3">DSM 4</strain>
    </source>
</reference>
<dbReference type="Proteomes" id="UP000037109">
    <property type="component" value="Unassembled WGS sequence"/>
</dbReference>
<dbReference type="STRING" id="1459.AF332_23230"/>
<name>A0A0M0GHQ6_SPOGL</name>
<evidence type="ECO:0000256" key="1">
    <source>
        <dbReference type="SAM" id="MobiDB-lite"/>
    </source>
</evidence>
<evidence type="ECO:0000313" key="2">
    <source>
        <dbReference type="EMBL" id="KON89440.1"/>
    </source>
</evidence>